<name>A0A9X1TSD3_9BACT</name>
<evidence type="ECO:0000313" key="2">
    <source>
        <dbReference type="Proteomes" id="UP001139411"/>
    </source>
</evidence>
<dbReference type="AlphaFoldDB" id="A0A9X1TSD3"/>
<sequence length="137" mass="15717">MLFLSFIIACLNWTAWDLSAASSNHLPAVSNELRAVEPGYYFCLATTPLSENQYIFVATPLKKGNLMIDGRTINVSYTMTDKDRKGFTDYFSGENYNVRLIIRDEIKSEIGISDYRGILEVQHGTENRKYKVQGRRY</sequence>
<dbReference type="EMBL" id="JAKFFV010000002">
    <property type="protein sequence ID" value="MCF2497153.1"/>
    <property type="molecule type" value="Genomic_DNA"/>
</dbReference>
<protein>
    <submittedName>
        <fullName evidence="1">Uncharacterized protein</fullName>
    </submittedName>
</protein>
<evidence type="ECO:0000313" key="1">
    <source>
        <dbReference type="EMBL" id="MCF2497153.1"/>
    </source>
</evidence>
<organism evidence="1 2">
    <name type="scientific">Dyadobacter chenhuakuii</name>
    <dbReference type="NCBI Taxonomy" id="2909339"/>
    <lineage>
        <taxon>Bacteria</taxon>
        <taxon>Pseudomonadati</taxon>
        <taxon>Bacteroidota</taxon>
        <taxon>Cytophagia</taxon>
        <taxon>Cytophagales</taxon>
        <taxon>Spirosomataceae</taxon>
        <taxon>Dyadobacter</taxon>
    </lineage>
</organism>
<dbReference type="RefSeq" id="WP_235176657.1">
    <property type="nucleotide sequence ID" value="NZ_JAKFFV010000002.1"/>
</dbReference>
<gene>
    <name evidence="1" type="ORF">L0661_02470</name>
</gene>
<dbReference type="Proteomes" id="UP001139411">
    <property type="component" value="Unassembled WGS sequence"/>
</dbReference>
<comment type="caution">
    <text evidence="1">The sequence shown here is derived from an EMBL/GenBank/DDBJ whole genome shotgun (WGS) entry which is preliminary data.</text>
</comment>
<accession>A0A9X1TSD3</accession>
<proteinExistence type="predicted"/>
<reference evidence="1" key="1">
    <citation type="submission" date="2022-01" db="EMBL/GenBank/DDBJ databases">
        <title>Novel species in genus Dyadobacter.</title>
        <authorList>
            <person name="Ma C."/>
        </authorList>
    </citation>
    <scope>NUCLEOTIDE SEQUENCE</scope>
    <source>
        <strain evidence="1">CY357</strain>
    </source>
</reference>